<accession>A0ACC1SRL9</accession>
<name>A0ACC1SRL9_9HYPO</name>
<keyword evidence="2" id="KW-1185">Reference proteome</keyword>
<proteinExistence type="predicted"/>
<comment type="caution">
    <text evidence="1">The sequence shown here is derived from an EMBL/GenBank/DDBJ whole genome shotgun (WGS) entry which is preliminary data.</text>
</comment>
<reference evidence="1" key="1">
    <citation type="submission" date="2022-08" db="EMBL/GenBank/DDBJ databases">
        <title>Genome Sequence of Fusarium decemcellulare.</title>
        <authorList>
            <person name="Buettner E."/>
        </authorList>
    </citation>
    <scope>NUCLEOTIDE SEQUENCE</scope>
    <source>
        <strain evidence="1">Babe19</strain>
    </source>
</reference>
<organism evidence="1 2">
    <name type="scientific">Fusarium decemcellulare</name>
    <dbReference type="NCBI Taxonomy" id="57161"/>
    <lineage>
        <taxon>Eukaryota</taxon>
        <taxon>Fungi</taxon>
        <taxon>Dikarya</taxon>
        <taxon>Ascomycota</taxon>
        <taxon>Pezizomycotina</taxon>
        <taxon>Sordariomycetes</taxon>
        <taxon>Hypocreomycetidae</taxon>
        <taxon>Hypocreales</taxon>
        <taxon>Nectriaceae</taxon>
        <taxon>Fusarium</taxon>
        <taxon>Fusarium decemcellulare species complex</taxon>
    </lineage>
</organism>
<evidence type="ECO:0000313" key="2">
    <source>
        <dbReference type="Proteomes" id="UP001148629"/>
    </source>
</evidence>
<dbReference type="EMBL" id="JANRMS010000170">
    <property type="protein sequence ID" value="KAJ3544976.1"/>
    <property type="molecule type" value="Genomic_DNA"/>
</dbReference>
<dbReference type="Proteomes" id="UP001148629">
    <property type="component" value="Unassembled WGS sequence"/>
</dbReference>
<evidence type="ECO:0000313" key="1">
    <source>
        <dbReference type="EMBL" id="KAJ3544976.1"/>
    </source>
</evidence>
<protein>
    <submittedName>
        <fullName evidence="1">Uncharacterized protein</fullName>
    </submittedName>
</protein>
<sequence length="232" mass="26126">MVAMEDQNSTPPKSSRDYPEELQHSLGNIQLTGKDAEDHVEVAMLDKITISQEANKTAMITSRLGIFAAQCEFQAVSEDVGGPHNPNADLPRPLASEESQFQTQESFSRSTASGLSRTPRKLQQEVDKCFKKVAECIAEFEVIYERIEKSNNSAQKEILEGYLKREIKKLQRLRDQIKTWAASNDIKDKAPLLEHWKLIETQLEKFKAVEKAMKTKAYSEGLSAAAKLNPKD</sequence>
<gene>
    <name evidence="1" type="ORF">NM208_g2751</name>
</gene>